<organism evidence="3 4">
    <name type="scientific">Hyalangium minutum</name>
    <dbReference type="NCBI Taxonomy" id="394096"/>
    <lineage>
        <taxon>Bacteria</taxon>
        <taxon>Pseudomonadati</taxon>
        <taxon>Myxococcota</taxon>
        <taxon>Myxococcia</taxon>
        <taxon>Myxococcales</taxon>
        <taxon>Cystobacterineae</taxon>
        <taxon>Archangiaceae</taxon>
        <taxon>Hyalangium</taxon>
    </lineage>
</organism>
<dbReference type="GO" id="GO:0016787">
    <property type="term" value="F:hydrolase activity"/>
    <property type="evidence" value="ECO:0007669"/>
    <property type="project" value="UniProtKB-KW"/>
</dbReference>
<dbReference type="InterPro" id="IPR000073">
    <property type="entry name" value="AB_hydrolase_1"/>
</dbReference>
<feature type="domain" description="AB hydrolase-1" evidence="2">
    <location>
        <begin position="10"/>
        <end position="243"/>
    </location>
</feature>
<reference evidence="3 4" key="1">
    <citation type="submission" date="2014-04" db="EMBL/GenBank/DDBJ databases">
        <title>Genome assembly of Hyalangium minutum DSM 14724.</title>
        <authorList>
            <person name="Sharma G."/>
            <person name="Subramanian S."/>
        </authorList>
    </citation>
    <scope>NUCLEOTIDE SEQUENCE [LARGE SCALE GENOMIC DNA]</scope>
    <source>
        <strain evidence="3 4">DSM 14724</strain>
    </source>
</reference>
<dbReference type="Proteomes" id="UP000028725">
    <property type="component" value="Unassembled WGS sequence"/>
</dbReference>
<dbReference type="SUPFAM" id="SSF53474">
    <property type="entry name" value="alpha/beta-Hydrolases"/>
    <property type="match status" value="1"/>
</dbReference>
<proteinExistence type="inferred from homology"/>
<evidence type="ECO:0000313" key="4">
    <source>
        <dbReference type="Proteomes" id="UP000028725"/>
    </source>
</evidence>
<keyword evidence="4" id="KW-1185">Reference proteome</keyword>
<dbReference type="EMBL" id="JMCB01000006">
    <property type="protein sequence ID" value="KFE68732.1"/>
    <property type="molecule type" value="Genomic_DNA"/>
</dbReference>
<comment type="caution">
    <text evidence="3">The sequence shown here is derived from an EMBL/GenBank/DDBJ whole genome shotgun (WGS) entry which is preliminary data.</text>
</comment>
<gene>
    <name evidence="3" type="ORF">DB31_7969</name>
</gene>
<dbReference type="AlphaFoldDB" id="A0A085WM19"/>
<accession>A0A085WM19</accession>
<evidence type="ECO:0000259" key="2">
    <source>
        <dbReference type="Pfam" id="PF00561"/>
    </source>
</evidence>
<protein>
    <submittedName>
        <fullName evidence="3">Hydrolase</fullName>
    </submittedName>
</protein>
<evidence type="ECO:0000256" key="1">
    <source>
        <dbReference type="ARBA" id="ARBA00008645"/>
    </source>
</evidence>
<comment type="similarity">
    <text evidence="1">Belongs to the AB hydrolase superfamily.</text>
</comment>
<dbReference type="InterPro" id="IPR029058">
    <property type="entry name" value="AB_hydrolase_fold"/>
</dbReference>
<dbReference type="Gene3D" id="3.40.50.1820">
    <property type="entry name" value="alpha/beta hydrolase"/>
    <property type="match status" value="1"/>
</dbReference>
<name>A0A085WM19_9BACT</name>
<keyword evidence="3" id="KW-0378">Hydrolase</keyword>
<sequence length="257" mass="27467">MQVLGKGQSLIMFAHGFGSTQAVWQAQVQAFAETHRILLFDHVGAAGGNLAAYSPYRYASVEGYAADMLEVLEAVDARDVIYVGHSMSGMVGLLAGLARPELFRGMVFISSSPRYLNAPGYVGGFERADLDALYASMEADFGAWASGFARAVVGSSATPELAESFARSLGSLRPDVALGVARVIFEADLREKVPKLSLPTWILQPRSDLAVPREVGSYLAHHLPQGQLVVVDSEGHLPHLTSPGQVNAILAEILSEL</sequence>
<dbReference type="Pfam" id="PF00561">
    <property type="entry name" value="Abhydrolase_1"/>
    <property type="match status" value="1"/>
</dbReference>
<dbReference type="STRING" id="394096.DB31_7969"/>
<dbReference type="PANTHER" id="PTHR43039">
    <property type="entry name" value="ESTERASE-RELATED"/>
    <property type="match status" value="1"/>
</dbReference>
<evidence type="ECO:0000313" key="3">
    <source>
        <dbReference type="EMBL" id="KFE68732.1"/>
    </source>
</evidence>